<name>A0A4D8PTW5_9PROT</name>
<gene>
    <name evidence="1" type="ORF">D3093_33915</name>
</gene>
<dbReference type="RefSeq" id="WP_137118947.1">
    <property type="nucleotide sequence ID" value="NZ_CP032326.1"/>
</dbReference>
<protein>
    <submittedName>
        <fullName evidence="1">Uncharacterized protein</fullName>
    </submittedName>
</protein>
<evidence type="ECO:0000313" key="2">
    <source>
        <dbReference type="Proteomes" id="UP000298595"/>
    </source>
</evidence>
<geneLocation type="plasmid" evidence="1 2">
    <name>p5</name>
</geneLocation>
<sequence length="425" mass="45079">MLLALGACVHNPKVEVPSYLDEHKTDYQVDIPAKLFQDHAAVLDQAGSMQQQVGFAALAPCSLPTANPLLDGAFHLSSYDTAGVDALAVDIATAHQKALAGLGDWGEDAVMREAVKTFTLAHVVGRWPAVRSQIMTAAVPNGKLAVLAPKPLGAADFRAFLDRITGAVPPKDNTVTENAVSAKATATAEETFPGQLLLSRGTVRVASDSYSFAEVLLRYSRAYYEGKFVDRFGKMHDKPDLKEGIKDAAVAGYVTVVLEAAADYVLRTPIVASKDFPGAGVADPKEITYYPAGTNAMPSALLMVDVASKPPRHLVRAMQVTSKDNGCGITQAESRAIAWASTYASDRLVAWAGALLEGLASVHVGFIIAGNFAVGSNDTVMVAAKAFLEVVARRGSEHLLMTVLNKMPTPYLDQVFDALPVPAKS</sequence>
<evidence type="ECO:0000313" key="1">
    <source>
        <dbReference type="EMBL" id="QCO00238.1"/>
    </source>
</evidence>
<proteinExistence type="predicted"/>
<reference evidence="1 2" key="1">
    <citation type="submission" date="2018-09" db="EMBL/GenBank/DDBJ databases">
        <title>Whole genome based analysis of evolution and adaptive divergence in Indian and Brazilian strains of Azospirillum brasilense.</title>
        <authorList>
            <person name="Singh C."/>
            <person name="Tripathi A.K."/>
        </authorList>
    </citation>
    <scope>NUCLEOTIDE SEQUENCE [LARGE SCALE GENOMIC DNA]</scope>
    <source>
        <strain evidence="1 2">MTCC4035</strain>
        <plasmid evidence="1 2">p5</plasmid>
    </source>
</reference>
<dbReference type="AlphaFoldDB" id="A0A4D8PTW5"/>
<dbReference type="KEGG" id="aare:D3093_33915"/>
<organism evidence="1 2">
    <name type="scientific">Azospirillum argentinense</name>
    <dbReference type="NCBI Taxonomy" id="2970906"/>
    <lineage>
        <taxon>Bacteria</taxon>
        <taxon>Pseudomonadati</taxon>
        <taxon>Pseudomonadota</taxon>
        <taxon>Alphaproteobacteria</taxon>
        <taxon>Rhodospirillales</taxon>
        <taxon>Azospirillaceae</taxon>
        <taxon>Azospirillum</taxon>
    </lineage>
</organism>
<dbReference type="Proteomes" id="UP000298595">
    <property type="component" value="Plasmid p5"/>
</dbReference>
<keyword evidence="1" id="KW-0614">Plasmid</keyword>
<dbReference type="EMBL" id="CP032326">
    <property type="protein sequence ID" value="QCO00238.1"/>
    <property type="molecule type" value="Genomic_DNA"/>
</dbReference>
<accession>A0A4D8PTW5</accession>